<name>A0AA35YD91_LACSI</name>
<dbReference type="Proteomes" id="UP001177003">
    <property type="component" value="Chromosome 1"/>
</dbReference>
<feature type="region of interest" description="Disordered" evidence="1">
    <location>
        <begin position="62"/>
        <end position="83"/>
    </location>
</feature>
<keyword evidence="3" id="KW-1185">Reference proteome</keyword>
<dbReference type="AlphaFoldDB" id="A0AA35YD91"/>
<evidence type="ECO:0000256" key="1">
    <source>
        <dbReference type="SAM" id="MobiDB-lite"/>
    </source>
</evidence>
<proteinExistence type="predicted"/>
<evidence type="ECO:0000313" key="2">
    <source>
        <dbReference type="EMBL" id="CAI9268293.1"/>
    </source>
</evidence>
<protein>
    <submittedName>
        <fullName evidence="2">Uncharacterized protein</fullName>
    </submittedName>
</protein>
<reference evidence="2" key="1">
    <citation type="submission" date="2023-04" db="EMBL/GenBank/DDBJ databases">
        <authorList>
            <person name="Vijverberg K."/>
            <person name="Xiong W."/>
            <person name="Schranz E."/>
        </authorList>
    </citation>
    <scope>NUCLEOTIDE SEQUENCE</scope>
</reference>
<sequence>MVTKLAKSFGIFNSPEARFFTKNKGRPIQTHLFKTTKILVDLGNDTYSISDDTLIKELGRRNVRPRKDGQKPPTGAQTQPQNFGFEIPMDPYNVILRQYQDYLGRYLNFVGYSLETIMNNMELGPPAGAPTHFTYIPIWEEHSGEERR</sequence>
<gene>
    <name evidence="2" type="ORF">LSALG_LOCUS8727</name>
</gene>
<dbReference type="EMBL" id="OX465077">
    <property type="protein sequence ID" value="CAI9268293.1"/>
    <property type="molecule type" value="Genomic_DNA"/>
</dbReference>
<accession>A0AA35YD91</accession>
<evidence type="ECO:0000313" key="3">
    <source>
        <dbReference type="Proteomes" id="UP001177003"/>
    </source>
</evidence>
<organism evidence="2 3">
    <name type="scientific">Lactuca saligna</name>
    <name type="common">Willowleaf lettuce</name>
    <dbReference type="NCBI Taxonomy" id="75948"/>
    <lineage>
        <taxon>Eukaryota</taxon>
        <taxon>Viridiplantae</taxon>
        <taxon>Streptophyta</taxon>
        <taxon>Embryophyta</taxon>
        <taxon>Tracheophyta</taxon>
        <taxon>Spermatophyta</taxon>
        <taxon>Magnoliopsida</taxon>
        <taxon>eudicotyledons</taxon>
        <taxon>Gunneridae</taxon>
        <taxon>Pentapetalae</taxon>
        <taxon>asterids</taxon>
        <taxon>campanulids</taxon>
        <taxon>Asterales</taxon>
        <taxon>Asteraceae</taxon>
        <taxon>Cichorioideae</taxon>
        <taxon>Cichorieae</taxon>
        <taxon>Lactucinae</taxon>
        <taxon>Lactuca</taxon>
    </lineage>
</organism>